<name>A0A9D8KXB8_9GAMM</name>
<proteinExistence type="predicted"/>
<dbReference type="Proteomes" id="UP000664815">
    <property type="component" value="Unassembled WGS sequence"/>
</dbReference>
<protein>
    <submittedName>
        <fullName evidence="1">NHLP-related RiPP peptide</fullName>
    </submittedName>
</protein>
<gene>
    <name evidence="1" type="ORF">J0H45_09895</name>
</gene>
<dbReference type="AlphaFoldDB" id="A0A9D8KXB8"/>
<dbReference type="InterPro" id="IPR030976">
    <property type="entry name" value="Mod_pep_NH_fam"/>
</dbReference>
<dbReference type="NCBIfam" id="TIGR04509">
    <property type="entry name" value="mod_pep_NH_fam"/>
    <property type="match status" value="1"/>
</dbReference>
<evidence type="ECO:0000313" key="1">
    <source>
        <dbReference type="EMBL" id="MBN8799653.1"/>
    </source>
</evidence>
<evidence type="ECO:0000313" key="2">
    <source>
        <dbReference type="Proteomes" id="UP000664815"/>
    </source>
</evidence>
<organism evidence="1 2">
    <name type="scientific">Stenotrophomonas nitritireducens</name>
    <dbReference type="NCBI Taxonomy" id="83617"/>
    <lineage>
        <taxon>Bacteria</taxon>
        <taxon>Pseudomonadati</taxon>
        <taxon>Pseudomonadota</taxon>
        <taxon>Gammaproteobacteria</taxon>
        <taxon>Lysobacterales</taxon>
        <taxon>Lysobacteraceae</taxon>
        <taxon>Stenotrophomonas</taxon>
    </lineage>
</organism>
<accession>A0A9D8KXB8</accession>
<dbReference type="EMBL" id="JAFKMG010000917">
    <property type="protein sequence ID" value="MBN8799653.1"/>
    <property type="molecule type" value="Genomic_DNA"/>
</dbReference>
<reference evidence="1" key="1">
    <citation type="submission" date="2021-02" db="EMBL/GenBank/DDBJ databases">
        <title>Thiocyanate and organic carbon inputs drive convergent selection for specific autotrophic Afipia and Thiobacillus strains within complex microbiomes.</title>
        <authorList>
            <person name="Huddy R.J."/>
            <person name="Sachdeva R."/>
            <person name="Kadzinga F."/>
            <person name="Kantor R.S."/>
            <person name="Harrison S.T.L."/>
            <person name="Banfield J.F."/>
        </authorList>
    </citation>
    <scope>NUCLEOTIDE SEQUENCE</scope>
    <source>
        <strain evidence="1">SCN18_10_11_15_R1_P_69_7</strain>
    </source>
</reference>
<sequence length="101" mass="11088">MNHHHHGNAAHPPLSQEVATHLLDLLSEDDAFRDLFAQDPEQALVQLGLSPEQAALALRGQSCLRVTTVLASKEALRAARERLMQGLTCEQPHTVICAFND</sequence>
<comment type="caution">
    <text evidence="1">The sequence shown here is derived from an EMBL/GenBank/DDBJ whole genome shotgun (WGS) entry which is preliminary data.</text>
</comment>